<dbReference type="Pfam" id="PF07707">
    <property type="entry name" value="BACK"/>
    <property type="match status" value="1"/>
</dbReference>
<accession>A0A835YNA7</accession>
<keyword evidence="5" id="KW-1185">Reference proteome</keyword>
<reference evidence="4" key="1">
    <citation type="submission" date="2021-02" db="EMBL/GenBank/DDBJ databases">
        <title>First Annotated Genome of the Yellow-green Alga Tribonema minus.</title>
        <authorList>
            <person name="Mahan K.M."/>
        </authorList>
    </citation>
    <scope>NUCLEOTIDE SEQUENCE</scope>
    <source>
        <strain evidence="4">UTEX B ZZ1240</strain>
    </source>
</reference>
<gene>
    <name evidence="4" type="ORF">JKP88DRAFT_329138</name>
</gene>
<evidence type="ECO:0008006" key="6">
    <source>
        <dbReference type="Google" id="ProtNLM"/>
    </source>
</evidence>
<dbReference type="InterPro" id="IPR045890">
    <property type="entry name" value="POB1-like"/>
</dbReference>
<evidence type="ECO:0000256" key="1">
    <source>
        <dbReference type="SAM" id="MobiDB-lite"/>
    </source>
</evidence>
<dbReference type="Pfam" id="PF00651">
    <property type="entry name" value="BTB"/>
    <property type="match status" value="1"/>
</dbReference>
<dbReference type="CDD" id="cd18186">
    <property type="entry name" value="BTB_POZ_ZBTB_KLHL-like"/>
    <property type="match status" value="1"/>
</dbReference>
<dbReference type="PANTHER" id="PTHR46336:SF3">
    <property type="entry name" value="BTB_POZ DOMAIN-CONTAINING PROTEIN POB1"/>
    <property type="match status" value="1"/>
</dbReference>
<dbReference type="Gene3D" id="3.30.710.10">
    <property type="entry name" value="Potassium Channel Kv1.1, Chain A"/>
    <property type="match status" value="1"/>
</dbReference>
<evidence type="ECO:0000313" key="5">
    <source>
        <dbReference type="Proteomes" id="UP000664859"/>
    </source>
</evidence>
<dbReference type="AlphaFoldDB" id="A0A835YNA7"/>
<dbReference type="EMBL" id="JAFCMP010000514">
    <property type="protein sequence ID" value="KAG5178576.1"/>
    <property type="molecule type" value="Genomic_DNA"/>
</dbReference>
<evidence type="ECO:0000259" key="2">
    <source>
        <dbReference type="Pfam" id="PF00651"/>
    </source>
</evidence>
<feature type="region of interest" description="Disordered" evidence="1">
    <location>
        <begin position="162"/>
        <end position="198"/>
    </location>
</feature>
<organism evidence="4 5">
    <name type="scientific">Tribonema minus</name>
    <dbReference type="NCBI Taxonomy" id="303371"/>
    <lineage>
        <taxon>Eukaryota</taxon>
        <taxon>Sar</taxon>
        <taxon>Stramenopiles</taxon>
        <taxon>Ochrophyta</taxon>
        <taxon>PX clade</taxon>
        <taxon>Xanthophyceae</taxon>
        <taxon>Tribonematales</taxon>
        <taxon>Tribonemataceae</taxon>
        <taxon>Tribonema</taxon>
    </lineage>
</organism>
<dbReference type="OrthoDB" id="45365at2759"/>
<protein>
    <recommendedName>
        <fullName evidence="6">BTB domain-containing protein</fullName>
    </recommendedName>
</protein>
<sequence length="606" mass="66943">MHSSVLRSKVISYPGAERPVRIEIKLDDEADVAAFEGVLWGMYHGKLPAEDMTVERALAIARLADAYDVKIMLCAATEWLNQQASLAWDDALRVYEAPDSVRERLDLKKAQTAMLERAGVLEVAMNDEQWTANVVALLCVGKHSSSGWQDVRKMLNASQVVAESESNASRKRKRGAAASCKVARKQGENGGSEPEAVPPGVKRLHVHSIVLIMHSSVLRSKVISYPGAERPVRIEIKLDDEADVAAFEDVLWGMYHGKLPAEDMTVERALAIARLADAYVVKIMLCAATEWLNQQASLARDDALRVYEAPDSVRDRVDLRKAQTALLERAGDLEVAMNDQQVRRQLIRLPETALVALLRNDGLAVAAESTVVVLTTKWARQHRLAKVPDEVANCIRLKHLNTGFLAGVTHFFPQWTPAVLALLCSGKASPSAWQEVRKMENLPQALAGTRELERPKSSITAAKFKVVMSLNDVAAACGKAVEKRSSKHVPTSGSMYYGGYRWYVVAKVDARLEIAYGFRMALYVHQTTGAKSPVAGYIMRKVIVTCTAKDWTNDIMRSVQKGTADNRRWGWSNFFRVGLAAGDLNAFECWADDAGNLNFDVCAELL</sequence>
<dbReference type="InterPro" id="IPR011705">
    <property type="entry name" value="BACK"/>
</dbReference>
<feature type="domain" description="BTB" evidence="2">
    <location>
        <begin position="202"/>
        <end position="275"/>
    </location>
</feature>
<dbReference type="SUPFAM" id="SSF54695">
    <property type="entry name" value="POZ domain"/>
    <property type="match status" value="1"/>
</dbReference>
<evidence type="ECO:0000313" key="4">
    <source>
        <dbReference type="EMBL" id="KAG5178576.1"/>
    </source>
</evidence>
<dbReference type="InterPro" id="IPR011333">
    <property type="entry name" value="SKP1/BTB/POZ_sf"/>
</dbReference>
<feature type="domain" description="BACK" evidence="3">
    <location>
        <begin position="345"/>
        <end position="406"/>
    </location>
</feature>
<comment type="caution">
    <text evidence="4">The sequence shown here is derived from an EMBL/GenBank/DDBJ whole genome shotgun (WGS) entry which is preliminary data.</text>
</comment>
<name>A0A835YNA7_9STRA</name>
<evidence type="ECO:0000259" key="3">
    <source>
        <dbReference type="Pfam" id="PF07707"/>
    </source>
</evidence>
<dbReference type="Proteomes" id="UP000664859">
    <property type="component" value="Unassembled WGS sequence"/>
</dbReference>
<proteinExistence type="predicted"/>
<dbReference type="InterPro" id="IPR000210">
    <property type="entry name" value="BTB/POZ_dom"/>
</dbReference>
<dbReference type="PANTHER" id="PTHR46336">
    <property type="entry name" value="OS02G0260700 PROTEIN"/>
    <property type="match status" value="1"/>
</dbReference>